<dbReference type="SUPFAM" id="SSF50249">
    <property type="entry name" value="Nucleic acid-binding proteins"/>
    <property type="match status" value="1"/>
</dbReference>
<keyword evidence="3" id="KW-1185">Reference proteome</keyword>
<evidence type="ECO:0000313" key="2">
    <source>
        <dbReference type="EMBL" id="GAA2037219.1"/>
    </source>
</evidence>
<dbReference type="Pfam" id="PF18614">
    <property type="entry name" value="RNase_II_C_S1"/>
    <property type="match status" value="1"/>
</dbReference>
<comment type="caution">
    <text evidence="2">The sequence shown here is derived from an EMBL/GenBank/DDBJ whole genome shotgun (WGS) entry which is preliminary data.</text>
</comment>
<name>A0ABN2UIL4_9MICO</name>
<accession>A0ABN2UIL4</accession>
<organism evidence="2 3">
    <name type="scientific">Terrabacter terrae</name>
    <dbReference type="NCBI Taxonomy" id="318434"/>
    <lineage>
        <taxon>Bacteria</taxon>
        <taxon>Bacillati</taxon>
        <taxon>Actinomycetota</taxon>
        <taxon>Actinomycetes</taxon>
        <taxon>Micrococcales</taxon>
        <taxon>Intrasporangiaceae</taxon>
        <taxon>Terrabacter</taxon>
    </lineage>
</organism>
<dbReference type="InterPro" id="IPR012340">
    <property type="entry name" value="NA-bd_OB-fold"/>
</dbReference>
<dbReference type="InterPro" id="IPR001900">
    <property type="entry name" value="RNase_II/R"/>
</dbReference>
<gene>
    <name evidence="2" type="ORF">GCM10009740_31160</name>
</gene>
<dbReference type="Proteomes" id="UP001501285">
    <property type="component" value="Unassembled WGS sequence"/>
</dbReference>
<dbReference type="InterPro" id="IPR040596">
    <property type="entry name" value="RNase_II_C_S1"/>
</dbReference>
<proteinExistence type="predicted"/>
<feature type="domain" description="RNB" evidence="1">
    <location>
        <begin position="57"/>
        <end position="375"/>
    </location>
</feature>
<evidence type="ECO:0000313" key="3">
    <source>
        <dbReference type="Proteomes" id="UP001501285"/>
    </source>
</evidence>
<dbReference type="RefSeq" id="WP_343992978.1">
    <property type="nucleotide sequence ID" value="NZ_BAAANB010000021.1"/>
</dbReference>
<dbReference type="Pfam" id="PF00773">
    <property type="entry name" value="RNB"/>
    <property type="match status" value="1"/>
</dbReference>
<dbReference type="SMART" id="SM00955">
    <property type="entry name" value="RNB"/>
    <property type="match status" value="1"/>
</dbReference>
<protein>
    <submittedName>
        <fullName evidence="2">RNB domain-containing ribonuclease</fullName>
    </submittedName>
</protein>
<dbReference type="PANTHER" id="PTHR23355">
    <property type="entry name" value="RIBONUCLEASE"/>
    <property type="match status" value="1"/>
</dbReference>
<dbReference type="InterPro" id="IPR050180">
    <property type="entry name" value="RNR_Ribonuclease"/>
</dbReference>
<dbReference type="PANTHER" id="PTHR23355:SF42">
    <property type="entry name" value="RIBONUCLEASE II, CHLOROPLASTIC_MITOCHONDRIAL"/>
    <property type="match status" value="1"/>
</dbReference>
<evidence type="ECO:0000259" key="1">
    <source>
        <dbReference type="SMART" id="SM00955"/>
    </source>
</evidence>
<reference evidence="2 3" key="1">
    <citation type="journal article" date="2019" name="Int. J. Syst. Evol. Microbiol.">
        <title>The Global Catalogue of Microorganisms (GCM) 10K type strain sequencing project: providing services to taxonomists for standard genome sequencing and annotation.</title>
        <authorList>
            <consortium name="The Broad Institute Genomics Platform"/>
            <consortium name="The Broad Institute Genome Sequencing Center for Infectious Disease"/>
            <person name="Wu L."/>
            <person name="Ma J."/>
        </authorList>
    </citation>
    <scope>NUCLEOTIDE SEQUENCE [LARGE SCALE GENOMIC DNA]</scope>
    <source>
        <strain evidence="2 3">JCM 14283</strain>
    </source>
</reference>
<dbReference type="EMBL" id="BAAANB010000021">
    <property type="protein sequence ID" value="GAA2037219.1"/>
    <property type="molecule type" value="Genomic_DNA"/>
</dbReference>
<sequence>MANRHIVFRPAPQPGGVAQQLTERFEAVRREFEVADEFPPDVVAEAAAAAGAARLPERDETAVPFVTIDPPGSMDLDQAMSIERRGDGYRVRYAIADVPAFVRAGGAVDTEARRRGQTVYCPDERIQLHPSELSEGAASLLPDEVRPAFVWDITLAADGEGTAVEVYRAMVRSVRRYDYEQVQKEVDAGTAEECLVLLKEVGEKRVLLERARGGASLPMPEQEVEEGEEGTFRISFRPVLAAEDWNAQISLLTGMGAADLMLRGKVGILRTMPPPDPRDLARFRRQAVAARVPWPEHLAYGEFLRTLDRTDPRHLALIHEATALFRGAGYTPFEGSLPEQPLHAAVANPYAHVTAPLRRLVDRFGLVVCEALSSGEPVPAWVREALPTLPEIMVASDRRANGVERACTDAVEAAELRPYLGRTLEAVVVEENSKGVVVQLIDLAVVAKAGGSAKAGATVSVRVEAADVTTGTITLTVV</sequence>